<sequence length="327" mass="37144">MSKRKSSSNVHDGSNTCIWTFAMDDALIDAYLHQQTMGNRVGGTFTTHALENIVNEVRSKFLDKPIDKERAQNRMKNIKRAFIRCYDIFKNGMSGFAWNPTSEMWHAESEVWQHLIEAKPEAAEWMNKRVRNYEKLVQLYGQDRATGVQAETASEMRRRRRNEINSSGNTIDEIDLLVSQNTVNLENLGESPNSHEHDNEGQDEASPMATNQQSQTQAPSSSRHKKSKGINNDDDNGDKVATAIEIVADALLQSTNMLVQASTTDPTKDYDVWGMLKDLGISHPILGKAYRFLIKDSKLLEGLIRCPLEERKALLLSWLDYDDDPRQ</sequence>
<keyword evidence="3" id="KW-1185">Reference proteome</keyword>
<dbReference type="AlphaFoldDB" id="A0AB40C6D6"/>
<proteinExistence type="predicted"/>
<evidence type="ECO:0000259" key="2">
    <source>
        <dbReference type="Pfam" id="PF12776"/>
    </source>
</evidence>
<dbReference type="InterPro" id="IPR024752">
    <property type="entry name" value="Myb/SANT-like_dom"/>
</dbReference>
<name>A0AB40C6D6_DIOCR</name>
<feature type="region of interest" description="Disordered" evidence="1">
    <location>
        <begin position="146"/>
        <end position="167"/>
    </location>
</feature>
<evidence type="ECO:0000313" key="4">
    <source>
        <dbReference type="RefSeq" id="XP_039134371.1"/>
    </source>
</evidence>
<dbReference type="Pfam" id="PF12776">
    <property type="entry name" value="Myb_DNA-bind_3"/>
    <property type="match status" value="1"/>
</dbReference>
<dbReference type="RefSeq" id="XP_039134371.1">
    <property type="nucleotide sequence ID" value="XM_039278437.1"/>
</dbReference>
<gene>
    <name evidence="4" type="primary">LOC120271760</name>
</gene>
<protein>
    <submittedName>
        <fullName evidence="4">Uncharacterized protein LOC120271760</fullName>
    </submittedName>
</protein>
<dbReference type="PANTHER" id="PTHR46929">
    <property type="entry name" value="EXPRESSED PROTEIN"/>
    <property type="match status" value="1"/>
</dbReference>
<feature type="domain" description="Myb/SANT-like" evidence="2">
    <location>
        <begin position="19"/>
        <end position="113"/>
    </location>
</feature>
<dbReference type="GeneID" id="120271760"/>
<dbReference type="Proteomes" id="UP001515500">
    <property type="component" value="Chromosome 11"/>
</dbReference>
<evidence type="ECO:0000256" key="1">
    <source>
        <dbReference type="SAM" id="MobiDB-lite"/>
    </source>
</evidence>
<organism evidence="3 4">
    <name type="scientific">Dioscorea cayennensis subsp. rotundata</name>
    <name type="common">White Guinea yam</name>
    <name type="synonym">Dioscorea rotundata</name>
    <dbReference type="NCBI Taxonomy" id="55577"/>
    <lineage>
        <taxon>Eukaryota</taxon>
        <taxon>Viridiplantae</taxon>
        <taxon>Streptophyta</taxon>
        <taxon>Embryophyta</taxon>
        <taxon>Tracheophyta</taxon>
        <taxon>Spermatophyta</taxon>
        <taxon>Magnoliopsida</taxon>
        <taxon>Liliopsida</taxon>
        <taxon>Dioscoreales</taxon>
        <taxon>Dioscoreaceae</taxon>
        <taxon>Dioscorea</taxon>
    </lineage>
</organism>
<evidence type="ECO:0000313" key="3">
    <source>
        <dbReference type="Proteomes" id="UP001515500"/>
    </source>
</evidence>
<feature type="region of interest" description="Disordered" evidence="1">
    <location>
        <begin position="186"/>
        <end position="237"/>
    </location>
</feature>
<accession>A0AB40C6D6</accession>
<feature type="compositionally biased region" description="Polar residues" evidence="1">
    <location>
        <begin position="208"/>
        <end position="221"/>
    </location>
</feature>
<reference evidence="4" key="1">
    <citation type="submission" date="2025-08" db="UniProtKB">
        <authorList>
            <consortium name="RefSeq"/>
        </authorList>
    </citation>
    <scope>IDENTIFICATION</scope>
</reference>
<dbReference type="PANTHER" id="PTHR46929:SF13">
    <property type="entry name" value="MYB_SANT-LIKE DNA-BINDING DOMAIN PROTEIN"/>
    <property type="match status" value="1"/>
</dbReference>